<accession>A0A853BY46</accession>
<dbReference type="Gene3D" id="3.40.50.1110">
    <property type="entry name" value="SGNH hydrolase"/>
    <property type="match status" value="1"/>
</dbReference>
<gene>
    <name evidence="2" type="ORF">HNR19_000783</name>
</gene>
<organism evidence="2 3">
    <name type="scientific">Nocardioides thalensis</name>
    <dbReference type="NCBI Taxonomy" id="1914755"/>
    <lineage>
        <taxon>Bacteria</taxon>
        <taxon>Bacillati</taxon>
        <taxon>Actinomycetota</taxon>
        <taxon>Actinomycetes</taxon>
        <taxon>Propionibacteriales</taxon>
        <taxon>Nocardioidaceae</taxon>
        <taxon>Nocardioides</taxon>
    </lineage>
</organism>
<dbReference type="Proteomes" id="UP000530424">
    <property type="component" value="Unassembled WGS sequence"/>
</dbReference>
<dbReference type="AlphaFoldDB" id="A0A853BY46"/>
<comment type="caution">
    <text evidence="2">The sequence shown here is derived from an EMBL/GenBank/DDBJ whole genome shotgun (WGS) entry which is preliminary data.</text>
</comment>
<dbReference type="Pfam" id="PF13472">
    <property type="entry name" value="Lipase_GDSL_2"/>
    <property type="match status" value="1"/>
</dbReference>
<dbReference type="PANTHER" id="PTHR30383">
    <property type="entry name" value="THIOESTERASE 1/PROTEASE 1/LYSOPHOSPHOLIPASE L1"/>
    <property type="match status" value="1"/>
</dbReference>
<dbReference type="PANTHER" id="PTHR30383:SF5">
    <property type="entry name" value="SGNH HYDROLASE-TYPE ESTERASE DOMAIN-CONTAINING PROTEIN"/>
    <property type="match status" value="1"/>
</dbReference>
<proteinExistence type="predicted"/>
<evidence type="ECO:0000313" key="2">
    <source>
        <dbReference type="EMBL" id="NYJ00085.1"/>
    </source>
</evidence>
<dbReference type="InterPro" id="IPR036514">
    <property type="entry name" value="SGNH_hydro_sf"/>
</dbReference>
<evidence type="ECO:0000259" key="1">
    <source>
        <dbReference type="Pfam" id="PF13472"/>
    </source>
</evidence>
<reference evidence="2 3" key="1">
    <citation type="submission" date="2020-07" db="EMBL/GenBank/DDBJ databases">
        <title>Sequencing the genomes of 1000 actinobacteria strains.</title>
        <authorList>
            <person name="Klenk H.-P."/>
        </authorList>
    </citation>
    <scope>NUCLEOTIDE SEQUENCE [LARGE SCALE GENOMIC DNA]</scope>
    <source>
        <strain evidence="2 3">DSM 103833</strain>
    </source>
</reference>
<dbReference type="InterPro" id="IPR051532">
    <property type="entry name" value="Ester_Hydrolysis_Enzymes"/>
</dbReference>
<dbReference type="EMBL" id="JACCFP010000001">
    <property type="protein sequence ID" value="NYJ00085.1"/>
    <property type="molecule type" value="Genomic_DNA"/>
</dbReference>
<keyword evidence="3" id="KW-1185">Reference proteome</keyword>
<dbReference type="CDD" id="cd01836">
    <property type="entry name" value="FeeA_FeeB_like"/>
    <property type="match status" value="1"/>
</dbReference>
<name>A0A853BY46_9ACTN</name>
<sequence length="263" mass="27513">MLALAAGAAATYGVVAGGKALIERQVAYTRSITGTPLGWAAPNADGRYGDRYQRELLRIVVVGDSVAAGLGATLPSHTVGARVARRVARHARRPVRLRTVARIGAESRDLAGQLAHFGPAYRPDLAIVVVGGNDVLHRVPAEESGRNLAACVRSLQERGAAVVVGTCPDLGALKQVPQPLRTLASIASRQVAAAQARAVAPLGVEVVDLARVVGPFFLAHPEEMFALDRFHPSSLGYQRTARAMVPAALRAIDARGGPIRPAG</sequence>
<dbReference type="RefSeq" id="WP_179666721.1">
    <property type="nucleotide sequence ID" value="NZ_JACCFP010000001.1"/>
</dbReference>
<dbReference type="SUPFAM" id="SSF52266">
    <property type="entry name" value="SGNH hydrolase"/>
    <property type="match status" value="1"/>
</dbReference>
<dbReference type="InterPro" id="IPR013830">
    <property type="entry name" value="SGNH_hydro"/>
</dbReference>
<evidence type="ECO:0000313" key="3">
    <source>
        <dbReference type="Proteomes" id="UP000530424"/>
    </source>
</evidence>
<protein>
    <submittedName>
        <fullName evidence="2">Lysophospholipase L1-like esterase</fullName>
    </submittedName>
</protein>
<dbReference type="GO" id="GO:0004622">
    <property type="term" value="F:phosphatidylcholine lysophospholipase activity"/>
    <property type="evidence" value="ECO:0007669"/>
    <property type="project" value="TreeGrafter"/>
</dbReference>
<feature type="domain" description="SGNH hydrolase-type esterase" evidence="1">
    <location>
        <begin position="61"/>
        <end position="239"/>
    </location>
</feature>